<protein>
    <recommendedName>
        <fullName evidence="3">Sarcosine oxidase subunit gamma</fullName>
    </recommendedName>
</protein>
<sequence length="182" mass="18936">MKRVGAFEGLPAFPATSRVKAVPTGPLARILFRGSPAAAASVSAVFGAPLSTVPMRAGEAGGRAALWLGPDEWLLIGRDGEGEAILAAIAGAVAEPHSAVDVGHRNTGLVLSGARAVDVLNAGCPLDLHPSAFPIGMCTRTLLGKAEIVLWRQAADRFHIEGWRSFAPYLLGFLAEAAREYA</sequence>
<dbReference type="EMBL" id="LJYW01000001">
    <property type="protein sequence ID" value="KPL55667.1"/>
    <property type="molecule type" value="Genomic_DNA"/>
</dbReference>
<dbReference type="Gene3D" id="3.30.70.1520">
    <property type="entry name" value="Heterotetrameric sarcosine oxidase"/>
    <property type="match status" value="1"/>
</dbReference>
<name>A0A0P6WGX2_9HYPH</name>
<dbReference type="InterPro" id="IPR027266">
    <property type="entry name" value="TrmE/GcvT-like"/>
</dbReference>
<dbReference type="InterPro" id="IPR007375">
    <property type="entry name" value="SoxG"/>
</dbReference>
<dbReference type="Pfam" id="PF04268">
    <property type="entry name" value="SoxG"/>
    <property type="match status" value="1"/>
</dbReference>
<evidence type="ECO:0008006" key="3">
    <source>
        <dbReference type="Google" id="ProtNLM"/>
    </source>
</evidence>
<proteinExistence type="predicted"/>
<accession>A0A0P6WGX2</accession>
<reference evidence="1 2" key="1">
    <citation type="submission" date="2015-09" db="EMBL/GenBank/DDBJ databases">
        <authorList>
            <person name="Jackson K.R."/>
            <person name="Lunt B.L."/>
            <person name="Fisher J.N.B."/>
            <person name="Gardner A.V."/>
            <person name="Bailey M.E."/>
            <person name="Deus L.M."/>
            <person name="Earl A.S."/>
            <person name="Gibby P.D."/>
            <person name="Hartmann K.A."/>
            <person name="Liu J.E."/>
            <person name="Manci A.M."/>
            <person name="Nielsen D.A."/>
            <person name="Solomon M.B."/>
            <person name="Breakwell D.P."/>
            <person name="Burnett S.H."/>
            <person name="Grose J.H."/>
        </authorList>
    </citation>
    <scope>NUCLEOTIDE SEQUENCE [LARGE SCALE GENOMIC DNA]</scope>
    <source>
        <strain evidence="1 2">16</strain>
    </source>
</reference>
<dbReference type="AlphaFoldDB" id="A0A0P6WGX2"/>
<dbReference type="GO" id="GO:0008115">
    <property type="term" value="F:sarcosine oxidase activity"/>
    <property type="evidence" value="ECO:0007669"/>
    <property type="project" value="InterPro"/>
</dbReference>
<dbReference type="GO" id="GO:1901053">
    <property type="term" value="P:sarcosine catabolic process"/>
    <property type="evidence" value="ECO:0007669"/>
    <property type="project" value="InterPro"/>
</dbReference>
<evidence type="ECO:0000313" key="2">
    <source>
        <dbReference type="Proteomes" id="UP000048984"/>
    </source>
</evidence>
<comment type="caution">
    <text evidence="1">The sequence shown here is derived from an EMBL/GenBank/DDBJ whole genome shotgun (WGS) entry which is preliminary data.</text>
</comment>
<dbReference type="InterPro" id="IPR006280">
    <property type="entry name" value="SoxG_het"/>
</dbReference>
<dbReference type="STRING" id="665126.ABB55_04430"/>
<evidence type="ECO:0000313" key="1">
    <source>
        <dbReference type="EMBL" id="KPL55667.1"/>
    </source>
</evidence>
<dbReference type="NCBIfam" id="TIGR01375">
    <property type="entry name" value="soxG"/>
    <property type="match status" value="1"/>
</dbReference>
<dbReference type="Proteomes" id="UP000048984">
    <property type="component" value="Unassembled WGS sequence"/>
</dbReference>
<dbReference type="Gene3D" id="3.30.1360.120">
    <property type="entry name" value="Probable tRNA modification gtpase trme, domain 1"/>
    <property type="match status" value="1"/>
</dbReference>
<gene>
    <name evidence="1" type="ORF">ABB55_04430</name>
</gene>
<dbReference type="SUPFAM" id="SSF103025">
    <property type="entry name" value="Folate-binding domain"/>
    <property type="match status" value="1"/>
</dbReference>
<keyword evidence="2" id="KW-1185">Reference proteome</keyword>
<organism evidence="1 2">
    <name type="scientific">Prosthecodimorpha hirschii</name>
    <dbReference type="NCBI Taxonomy" id="665126"/>
    <lineage>
        <taxon>Bacteria</taxon>
        <taxon>Pseudomonadati</taxon>
        <taxon>Pseudomonadota</taxon>
        <taxon>Alphaproteobacteria</taxon>
        <taxon>Hyphomicrobiales</taxon>
        <taxon>Ancalomicrobiaceae</taxon>
        <taxon>Prosthecodimorpha</taxon>
    </lineage>
</organism>
<reference evidence="1 2" key="2">
    <citation type="submission" date="2015-10" db="EMBL/GenBank/DDBJ databases">
        <title>Draft Genome Sequence of Prosthecomicrobium hirschii ATCC 27832.</title>
        <authorList>
            <person name="Daniel J."/>
            <person name="Givan S.A."/>
            <person name="Brun Y.V."/>
            <person name="Brown P.J."/>
        </authorList>
    </citation>
    <scope>NUCLEOTIDE SEQUENCE [LARGE SCALE GENOMIC DNA]</scope>
    <source>
        <strain evidence="1 2">16</strain>
    </source>
</reference>